<dbReference type="PANTHER" id="PTHR10811">
    <property type="entry name" value="FRINGE-RELATED"/>
    <property type="match status" value="1"/>
</dbReference>
<dbReference type="RefSeq" id="XP_013329155.1">
    <property type="nucleotide sequence ID" value="XM_013473701.1"/>
</dbReference>
<feature type="domain" description="Fringe-like glycosyltransferase" evidence="10">
    <location>
        <begin position="194"/>
        <end position="322"/>
    </location>
</feature>
<comment type="subcellular location">
    <subcellularLocation>
        <location evidence="8">Endomembrane system</location>
        <topology evidence="8">Single-pass membrane protein</topology>
    </subcellularLocation>
    <subcellularLocation>
        <location evidence="1">Membrane</location>
        <topology evidence="1">Single-pass type II membrane protein</topology>
    </subcellularLocation>
</comment>
<dbReference type="OrthoDB" id="414175at2759"/>
<evidence type="ECO:0000256" key="9">
    <source>
        <dbReference type="SAM" id="Phobius"/>
    </source>
</evidence>
<dbReference type="EMBL" id="LASV01000137">
    <property type="protein sequence ID" value="KKA22543.1"/>
    <property type="molecule type" value="Genomic_DNA"/>
</dbReference>
<keyword evidence="3" id="KW-0808">Transferase</keyword>
<reference evidence="11 12" key="1">
    <citation type="submission" date="2015-04" db="EMBL/GenBank/DDBJ databases">
        <authorList>
            <person name="Heijne W.H."/>
            <person name="Fedorova N.D."/>
            <person name="Nierman W.C."/>
            <person name="Vollebregt A.W."/>
            <person name="Zhao Z."/>
            <person name="Wu L."/>
            <person name="Kumar M."/>
            <person name="Stam H."/>
            <person name="van den Berg M.A."/>
            <person name="Pel H.J."/>
        </authorList>
    </citation>
    <scope>NUCLEOTIDE SEQUENCE [LARGE SCALE GENOMIC DNA]</scope>
    <source>
        <strain evidence="11 12">CBS 393.64</strain>
    </source>
</reference>
<organism evidence="11 12">
    <name type="scientific">Rasamsonia emersonii (strain ATCC 16479 / CBS 393.64 / IMI 116815)</name>
    <dbReference type="NCBI Taxonomy" id="1408163"/>
    <lineage>
        <taxon>Eukaryota</taxon>
        <taxon>Fungi</taxon>
        <taxon>Dikarya</taxon>
        <taxon>Ascomycota</taxon>
        <taxon>Pezizomycotina</taxon>
        <taxon>Eurotiomycetes</taxon>
        <taxon>Eurotiomycetidae</taxon>
        <taxon>Eurotiales</taxon>
        <taxon>Trichocomaceae</taxon>
        <taxon>Rasamsonia</taxon>
    </lineage>
</organism>
<evidence type="ECO:0000256" key="2">
    <source>
        <dbReference type="ARBA" id="ARBA00022676"/>
    </source>
</evidence>
<dbReference type="InterPro" id="IPR003378">
    <property type="entry name" value="Fringe-like_glycosylTrfase"/>
</dbReference>
<evidence type="ECO:0000256" key="1">
    <source>
        <dbReference type="ARBA" id="ARBA00004606"/>
    </source>
</evidence>
<feature type="transmembrane region" description="Helical" evidence="9">
    <location>
        <begin position="20"/>
        <end position="40"/>
    </location>
</feature>
<keyword evidence="2" id="KW-0328">Glycosyltransferase</keyword>
<evidence type="ECO:0000256" key="4">
    <source>
        <dbReference type="ARBA" id="ARBA00022692"/>
    </source>
</evidence>
<keyword evidence="6 9" id="KW-1133">Transmembrane helix</keyword>
<dbReference type="Proteomes" id="UP000053958">
    <property type="component" value="Unassembled WGS sequence"/>
</dbReference>
<keyword evidence="12" id="KW-1185">Reference proteome</keyword>
<dbReference type="AlphaFoldDB" id="A0A0F4YY26"/>
<evidence type="ECO:0000256" key="7">
    <source>
        <dbReference type="ARBA" id="ARBA00023136"/>
    </source>
</evidence>
<dbReference type="GO" id="GO:0012505">
    <property type="term" value="C:endomembrane system"/>
    <property type="evidence" value="ECO:0007669"/>
    <property type="project" value="UniProtKB-SubCell"/>
</dbReference>
<gene>
    <name evidence="11" type="ORF">T310_3426</name>
</gene>
<protein>
    <recommendedName>
        <fullName evidence="10">Fringe-like glycosyltransferase domain-containing protein</fullName>
    </recommendedName>
</protein>
<evidence type="ECO:0000256" key="8">
    <source>
        <dbReference type="ARBA" id="ARBA00037847"/>
    </source>
</evidence>
<comment type="caution">
    <text evidence="11">The sequence shown here is derived from an EMBL/GenBank/DDBJ whole genome shotgun (WGS) entry which is preliminary data.</text>
</comment>
<evidence type="ECO:0000256" key="3">
    <source>
        <dbReference type="ARBA" id="ARBA00022679"/>
    </source>
</evidence>
<dbReference type="GeneID" id="25315775"/>
<name>A0A0F4YY26_RASE3</name>
<accession>A0A0F4YY26</accession>
<evidence type="ECO:0000256" key="5">
    <source>
        <dbReference type="ARBA" id="ARBA00022968"/>
    </source>
</evidence>
<evidence type="ECO:0000313" key="11">
    <source>
        <dbReference type="EMBL" id="KKA22543.1"/>
    </source>
</evidence>
<dbReference type="GO" id="GO:0016757">
    <property type="term" value="F:glycosyltransferase activity"/>
    <property type="evidence" value="ECO:0007669"/>
    <property type="project" value="UniProtKB-KW"/>
</dbReference>
<keyword evidence="4 9" id="KW-0812">Transmembrane</keyword>
<keyword evidence="5" id="KW-0735">Signal-anchor</keyword>
<keyword evidence="7 9" id="KW-0472">Membrane</keyword>
<dbReference type="Pfam" id="PF02434">
    <property type="entry name" value="Fringe"/>
    <property type="match status" value="1"/>
</dbReference>
<proteinExistence type="predicted"/>
<dbReference type="GO" id="GO:0016020">
    <property type="term" value="C:membrane"/>
    <property type="evidence" value="ECO:0007669"/>
    <property type="project" value="UniProtKB-SubCell"/>
</dbReference>
<evidence type="ECO:0000313" key="12">
    <source>
        <dbReference type="Proteomes" id="UP000053958"/>
    </source>
</evidence>
<evidence type="ECO:0000259" key="10">
    <source>
        <dbReference type="Pfam" id="PF02434"/>
    </source>
</evidence>
<dbReference type="Gene3D" id="3.90.550.50">
    <property type="match status" value="1"/>
</dbReference>
<dbReference type="STRING" id="1408163.A0A0F4YY26"/>
<sequence length="473" mass="53303">MSSKSLEKLFPASATPSRKVLRIFAAISLVVAFFLFYSHLRARYDLVATAKEVSPERMCGVDVKVLGRYGLSGSVHYVRREIVARHTDKPVPMSTRLDIPLLDTQSVNLSHSATDQDYTANCSEPIVVEVPIPPAPVDASHIDFAIATSGDRLIGALDAFAHWASDSNARIFALIEPYGDIKKIKRKASSLGINLIIFESDAEYNDRYSSLVKLLAENAREETKWSCIMDDDTFFPSLPKLVEMLAKYDETKPYYIGGLSESDKQVAVFGIIAYGGAGMFFSRPLMDQLRDVWDKCEADMEHGDGKIAHCIYQYTTTKLTVDPGLRQLDLMGDASGFFEAARPVPVSVHHWRSWFDADMVKLSAVALVCGTTCLLRQWRFSDGWILTNGYSVIRYSTNIPDDDISMEKTWDDMNGATDESWLYTLGPLRPKDPKKFSYRLEDVVIEDGLIRQFYIHRSLLEGDRVLELAWRKE</sequence>
<evidence type="ECO:0000256" key="6">
    <source>
        <dbReference type="ARBA" id="ARBA00022989"/>
    </source>
</evidence>